<keyword evidence="2" id="KW-0560">Oxidoreductase</keyword>
<dbReference type="Pfam" id="PF01370">
    <property type="entry name" value="Epimerase"/>
    <property type="match status" value="1"/>
</dbReference>
<comment type="caution">
    <text evidence="2">The sequence shown here is derived from an EMBL/GenBank/DDBJ whole genome shotgun (WGS) entry which is preliminary data.</text>
</comment>
<accession>A0A7W8E5H1</accession>
<dbReference type="InterPro" id="IPR036291">
    <property type="entry name" value="NAD(P)-bd_dom_sf"/>
</dbReference>
<dbReference type="SUPFAM" id="SSF51735">
    <property type="entry name" value="NAD(P)-binding Rossmann-fold domains"/>
    <property type="match status" value="1"/>
</dbReference>
<proteinExistence type="predicted"/>
<keyword evidence="3" id="KW-1185">Reference proteome</keyword>
<protein>
    <submittedName>
        <fullName evidence="2">NADH dehydrogenase</fullName>
        <ecNumber evidence="2">1.6.99.3</ecNumber>
    </submittedName>
</protein>
<gene>
    <name evidence="2" type="ORF">HDF16_004383</name>
</gene>
<dbReference type="InterPro" id="IPR051783">
    <property type="entry name" value="NAD(P)-dependent_oxidoreduct"/>
</dbReference>
<dbReference type="AlphaFoldDB" id="A0A7W8E5H1"/>
<dbReference type="RefSeq" id="WP_184221355.1">
    <property type="nucleotide sequence ID" value="NZ_JACHIP010000006.1"/>
</dbReference>
<name>A0A7W8E5H1_9BACT</name>
<sequence>MACAVTGASGYVGSRLASAIQRDMEVIPLSRRDAAGSIHWEMEHPIDISGELRSRGVKFLVHVAWDFSHPNPKENDHVNVEGSRQLFDCADRAGIERIIFVSSISAFAGARSAYGRSKLRVEQMVLERPGGVVIRPGLVWGAGPGGMFGALTKQVDSGSVIPMIGSGRYPQYLVHEEDLGDAIRRSVAGQLHAGAPITVAHEVPWQLRDLIKDIARKQGKQVTLLPVPWPAVYAGLKTAELLGAKLNFRSDSVLSLVFQDSSPDFTLANQFGLARRSYPGTPA</sequence>
<organism evidence="2 3">
    <name type="scientific">Granulicella aggregans</name>
    <dbReference type="NCBI Taxonomy" id="474949"/>
    <lineage>
        <taxon>Bacteria</taxon>
        <taxon>Pseudomonadati</taxon>
        <taxon>Acidobacteriota</taxon>
        <taxon>Terriglobia</taxon>
        <taxon>Terriglobales</taxon>
        <taxon>Acidobacteriaceae</taxon>
        <taxon>Granulicella</taxon>
    </lineage>
</organism>
<evidence type="ECO:0000313" key="3">
    <source>
        <dbReference type="Proteomes" id="UP000540989"/>
    </source>
</evidence>
<dbReference type="GO" id="GO:0004029">
    <property type="term" value="F:aldehyde dehydrogenase (NAD+) activity"/>
    <property type="evidence" value="ECO:0007669"/>
    <property type="project" value="TreeGrafter"/>
</dbReference>
<feature type="domain" description="NAD-dependent epimerase/dehydratase" evidence="1">
    <location>
        <begin position="4"/>
        <end position="185"/>
    </location>
</feature>
<dbReference type="EC" id="1.6.99.3" evidence="2"/>
<dbReference type="Proteomes" id="UP000540989">
    <property type="component" value="Unassembled WGS sequence"/>
</dbReference>
<dbReference type="EMBL" id="JACHIP010000006">
    <property type="protein sequence ID" value="MBB5059657.1"/>
    <property type="molecule type" value="Genomic_DNA"/>
</dbReference>
<dbReference type="InterPro" id="IPR001509">
    <property type="entry name" value="Epimerase_deHydtase"/>
</dbReference>
<dbReference type="Gene3D" id="3.40.50.720">
    <property type="entry name" value="NAD(P)-binding Rossmann-like Domain"/>
    <property type="match status" value="1"/>
</dbReference>
<dbReference type="PANTHER" id="PTHR48079">
    <property type="entry name" value="PROTEIN YEEZ"/>
    <property type="match status" value="1"/>
</dbReference>
<dbReference type="PANTHER" id="PTHR48079:SF6">
    <property type="entry name" value="NAD(P)-BINDING DOMAIN-CONTAINING PROTEIN-RELATED"/>
    <property type="match status" value="1"/>
</dbReference>
<reference evidence="2 3" key="1">
    <citation type="submission" date="2020-08" db="EMBL/GenBank/DDBJ databases">
        <title>Genomic Encyclopedia of Type Strains, Phase IV (KMG-V): Genome sequencing to study the core and pangenomes of soil and plant-associated prokaryotes.</title>
        <authorList>
            <person name="Whitman W."/>
        </authorList>
    </citation>
    <scope>NUCLEOTIDE SEQUENCE [LARGE SCALE GENOMIC DNA]</scope>
    <source>
        <strain evidence="2 3">M8UP14</strain>
    </source>
</reference>
<evidence type="ECO:0000313" key="2">
    <source>
        <dbReference type="EMBL" id="MBB5059657.1"/>
    </source>
</evidence>
<evidence type="ECO:0000259" key="1">
    <source>
        <dbReference type="Pfam" id="PF01370"/>
    </source>
</evidence>
<dbReference type="GO" id="GO:0005737">
    <property type="term" value="C:cytoplasm"/>
    <property type="evidence" value="ECO:0007669"/>
    <property type="project" value="TreeGrafter"/>
</dbReference>